<keyword evidence="7" id="KW-0648">Protein biosynthesis</keyword>
<dbReference type="InterPro" id="IPR018163">
    <property type="entry name" value="Thr/Ala-tRNA-synth_IIc_edit"/>
</dbReference>
<evidence type="ECO:0000256" key="6">
    <source>
        <dbReference type="ARBA" id="ARBA00022833"/>
    </source>
</evidence>
<evidence type="ECO:0000256" key="4">
    <source>
        <dbReference type="ARBA" id="ARBA00022490"/>
    </source>
</evidence>
<reference evidence="9 10" key="1">
    <citation type="journal article" date="2018" name="Gigascience">
        <title>Genomes of trombidid mites reveal novel predicted allergens and laterally-transferred genes associated with secondary metabolism.</title>
        <authorList>
            <person name="Dong X."/>
            <person name="Chaisiri K."/>
            <person name="Xia D."/>
            <person name="Armstrong S.D."/>
            <person name="Fang Y."/>
            <person name="Donnelly M.J."/>
            <person name="Kadowaki T."/>
            <person name="McGarry J.W."/>
            <person name="Darby A.C."/>
            <person name="Makepeace B.L."/>
        </authorList>
    </citation>
    <scope>NUCLEOTIDE SEQUENCE [LARGE SCALE GENOMIC DNA]</scope>
    <source>
        <strain evidence="9">UoL-UT</strain>
    </source>
</reference>
<feature type="domain" description="Alanyl-transfer RNA synthetases family profile" evidence="8">
    <location>
        <begin position="1"/>
        <end position="248"/>
    </location>
</feature>
<dbReference type="InterPro" id="IPR051335">
    <property type="entry name" value="Alanyl-tRNA_Editing_Enzymes"/>
</dbReference>
<dbReference type="Gene3D" id="3.30.980.10">
    <property type="entry name" value="Threonyl-trna Synthetase, Chain A, domain 2"/>
    <property type="match status" value="1"/>
</dbReference>
<dbReference type="SUPFAM" id="SSF55186">
    <property type="entry name" value="ThrRS/AlaRS common domain"/>
    <property type="match status" value="1"/>
</dbReference>
<keyword evidence="10" id="KW-1185">Reference proteome</keyword>
<dbReference type="PANTHER" id="PTHR43462:SF1">
    <property type="entry name" value="ALANYL-TRNA EDITING PROTEIN AARSD1"/>
    <property type="match status" value="1"/>
</dbReference>
<dbReference type="PANTHER" id="PTHR43462">
    <property type="entry name" value="ALANYL-TRNA EDITING PROTEIN"/>
    <property type="match status" value="1"/>
</dbReference>
<dbReference type="Proteomes" id="UP000288716">
    <property type="component" value="Unassembled WGS sequence"/>
</dbReference>
<dbReference type="GO" id="GO:0005737">
    <property type="term" value="C:cytoplasm"/>
    <property type="evidence" value="ECO:0007669"/>
    <property type="project" value="UniProtKB-SubCell"/>
</dbReference>
<evidence type="ECO:0000256" key="2">
    <source>
        <dbReference type="ARBA" id="ARBA00004496"/>
    </source>
</evidence>
<dbReference type="Pfam" id="PF07973">
    <property type="entry name" value="tRNA_SAD"/>
    <property type="match status" value="1"/>
</dbReference>
<dbReference type="AlphaFoldDB" id="A0A443SF14"/>
<evidence type="ECO:0000259" key="8">
    <source>
        <dbReference type="PROSITE" id="PS50860"/>
    </source>
</evidence>
<dbReference type="GO" id="GO:0005524">
    <property type="term" value="F:ATP binding"/>
    <property type="evidence" value="ECO:0007669"/>
    <property type="project" value="InterPro"/>
</dbReference>
<dbReference type="InterPro" id="IPR012947">
    <property type="entry name" value="tRNA_SAD"/>
</dbReference>
<comment type="cofactor">
    <cofactor evidence="1">
        <name>Zn(2+)</name>
        <dbReference type="ChEBI" id="CHEBI:29105"/>
    </cofactor>
</comment>
<dbReference type="EMBL" id="NCKV01003050">
    <property type="protein sequence ID" value="RWS26113.1"/>
    <property type="molecule type" value="Genomic_DNA"/>
</dbReference>
<dbReference type="SUPFAM" id="SSF50447">
    <property type="entry name" value="Translation proteins"/>
    <property type="match status" value="1"/>
</dbReference>
<gene>
    <name evidence="9" type="ORF">B4U80_00842</name>
</gene>
<protein>
    <submittedName>
        <fullName evidence="9">Alanyl-tRNA synthetase-like protein</fullName>
    </submittedName>
</protein>
<evidence type="ECO:0000256" key="5">
    <source>
        <dbReference type="ARBA" id="ARBA00022723"/>
    </source>
</evidence>
<keyword evidence="9" id="KW-0030">Aminoacyl-tRNA synthetase</keyword>
<dbReference type="PROSITE" id="PS50860">
    <property type="entry name" value="AA_TRNA_LIGASE_II_ALA"/>
    <property type="match status" value="1"/>
</dbReference>
<dbReference type="VEuPathDB" id="VectorBase:LDEU005927"/>
<evidence type="ECO:0000256" key="1">
    <source>
        <dbReference type="ARBA" id="ARBA00001947"/>
    </source>
</evidence>
<dbReference type="InterPro" id="IPR009000">
    <property type="entry name" value="Transl_B-barrel_sf"/>
</dbReference>
<evidence type="ECO:0000313" key="10">
    <source>
        <dbReference type="Proteomes" id="UP000288716"/>
    </source>
</evidence>
<comment type="caution">
    <text evidence="9">The sequence shown here is derived from an EMBL/GenBank/DDBJ whole genome shotgun (WGS) entry which is preliminary data.</text>
</comment>
<proteinExistence type="inferred from homology"/>
<organism evidence="9 10">
    <name type="scientific">Leptotrombidium deliense</name>
    <dbReference type="NCBI Taxonomy" id="299467"/>
    <lineage>
        <taxon>Eukaryota</taxon>
        <taxon>Metazoa</taxon>
        <taxon>Ecdysozoa</taxon>
        <taxon>Arthropoda</taxon>
        <taxon>Chelicerata</taxon>
        <taxon>Arachnida</taxon>
        <taxon>Acari</taxon>
        <taxon>Acariformes</taxon>
        <taxon>Trombidiformes</taxon>
        <taxon>Prostigmata</taxon>
        <taxon>Anystina</taxon>
        <taxon>Parasitengona</taxon>
        <taxon>Trombiculoidea</taxon>
        <taxon>Trombiculidae</taxon>
        <taxon>Leptotrombidium</taxon>
    </lineage>
</organism>
<dbReference type="GO" id="GO:0002196">
    <property type="term" value="F:Ser-tRNA(Ala) deacylase activity"/>
    <property type="evidence" value="ECO:0007669"/>
    <property type="project" value="TreeGrafter"/>
</dbReference>
<evidence type="ECO:0000313" key="9">
    <source>
        <dbReference type="EMBL" id="RWS26113.1"/>
    </source>
</evidence>
<dbReference type="OrthoDB" id="288942at2759"/>
<sequence>MFECHRNSYLTKLSAKVTRCEKSVHTLNGKTIDGFNVVLTDTVLFPEGGGQPDDRGTINGKPVFKVRKVNNEAVHFVETVEPLPVGECVEIEVDWNRRWDHMQQHTAQHLISAIAEDEFKLLTTSWTLGDTVSYIEIDASNVESDTVDKLESVVNEKIKDSLSVEIRLYDKNDPELSKVRSRFELPDISERIRVISIKGVDLNTCCGTHVSNLSHLQSIKLLYVEKAKKNKCHLYFVAGQRLLRYLANCVKREKCMTALLKNGPDDHVLLVGKLQKNLKQTQKNCLTVVRDIALLEARLFKLIDPRPKFYSLHRKEGLTDFATIFANEVAALANETFFLVTVAQDASSNSPGYVLMIGRNNQLNSCIPIAEEVLNAKGTIKQDRFQAKVTSLANRSKFEERLKSVLLFD</sequence>
<evidence type="ECO:0000256" key="7">
    <source>
        <dbReference type="ARBA" id="ARBA00022917"/>
    </source>
</evidence>
<dbReference type="STRING" id="299467.A0A443SF14"/>
<keyword evidence="5" id="KW-0479">Metal-binding</keyword>
<dbReference type="GO" id="GO:0046872">
    <property type="term" value="F:metal ion binding"/>
    <property type="evidence" value="ECO:0007669"/>
    <property type="project" value="UniProtKB-KW"/>
</dbReference>
<keyword evidence="6" id="KW-0862">Zinc</keyword>
<dbReference type="GO" id="GO:0006419">
    <property type="term" value="P:alanyl-tRNA aminoacylation"/>
    <property type="evidence" value="ECO:0007669"/>
    <property type="project" value="InterPro"/>
</dbReference>
<name>A0A443SF14_9ACAR</name>
<dbReference type="FunFam" id="3.30.980.10:FF:000007">
    <property type="entry name" value="alanyl-tRNA editing protein Aarsd1"/>
    <property type="match status" value="1"/>
</dbReference>
<keyword evidence="9" id="KW-0436">Ligase</keyword>
<keyword evidence="4" id="KW-0963">Cytoplasm</keyword>
<comment type="similarity">
    <text evidence="3">Belongs to the class-II aminoacyl-tRNA synthetase family. Alax-L subfamily.</text>
</comment>
<accession>A0A443SF14</accession>
<dbReference type="Gene3D" id="2.40.30.130">
    <property type="match status" value="1"/>
</dbReference>
<comment type="subcellular location">
    <subcellularLocation>
        <location evidence="2">Cytoplasm</location>
    </subcellularLocation>
</comment>
<dbReference type="GO" id="GO:0004813">
    <property type="term" value="F:alanine-tRNA ligase activity"/>
    <property type="evidence" value="ECO:0007669"/>
    <property type="project" value="InterPro"/>
</dbReference>
<dbReference type="InterPro" id="IPR018165">
    <property type="entry name" value="Ala-tRNA-synth_IIc_core"/>
</dbReference>
<dbReference type="SMART" id="SM00863">
    <property type="entry name" value="tRNA_SAD"/>
    <property type="match status" value="1"/>
</dbReference>
<dbReference type="GO" id="GO:0003676">
    <property type="term" value="F:nucleic acid binding"/>
    <property type="evidence" value="ECO:0007669"/>
    <property type="project" value="InterPro"/>
</dbReference>
<evidence type="ECO:0000256" key="3">
    <source>
        <dbReference type="ARBA" id="ARBA00008429"/>
    </source>
</evidence>